<keyword evidence="3 5" id="KW-1133">Transmembrane helix</keyword>
<feature type="transmembrane region" description="Helical" evidence="5">
    <location>
        <begin position="357"/>
        <end position="380"/>
    </location>
</feature>
<protein>
    <submittedName>
        <fullName evidence="7">MFS transporter</fullName>
    </submittedName>
</protein>
<dbReference type="Proteomes" id="UP000515708">
    <property type="component" value="Chromosome"/>
</dbReference>
<evidence type="ECO:0000256" key="5">
    <source>
        <dbReference type="SAM" id="Phobius"/>
    </source>
</evidence>
<keyword evidence="4 5" id="KW-0472">Membrane</keyword>
<proteinExistence type="predicted"/>
<feature type="transmembrane region" description="Helical" evidence="5">
    <location>
        <begin position="243"/>
        <end position="265"/>
    </location>
</feature>
<feature type="transmembrane region" description="Helical" evidence="5">
    <location>
        <begin position="185"/>
        <end position="204"/>
    </location>
</feature>
<feature type="transmembrane region" description="Helical" evidence="5">
    <location>
        <begin position="386"/>
        <end position="407"/>
    </location>
</feature>
<dbReference type="InterPro" id="IPR052528">
    <property type="entry name" value="Sugar_transport-like"/>
</dbReference>
<name>A0A7D8AFM4_9MICO</name>
<accession>A0A7D8AFM4</accession>
<feature type="transmembrane region" description="Helical" evidence="5">
    <location>
        <begin position="112"/>
        <end position="137"/>
    </location>
</feature>
<evidence type="ECO:0000256" key="3">
    <source>
        <dbReference type="ARBA" id="ARBA00022989"/>
    </source>
</evidence>
<feature type="transmembrane region" description="Helical" evidence="5">
    <location>
        <begin position="16"/>
        <end position="33"/>
    </location>
</feature>
<dbReference type="GO" id="GO:0022857">
    <property type="term" value="F:transmembrane transporter activity"/>
    <property type="evidence" value="ECO:0007669"/>
    <property type="project" value="InterPro"/>
</dbReference>
<dbReference type="Gene3D" id="1.20.1250.20">
    <property type="entry name" value="MFS general substrate transporter like domains"/>
    <property type="match status" value="2"/>
</dbReference>
<dbReference type="PROSITE" id="PS50850">
    <property type="entry name" value="MFS"/>
    <property type="match status" value="1"/>
</dbReference>
<comment type="subcellular location">
    <subcellularLocation>
        <location evidence="1">Cell membrane</location>
        <topology evidence="1">Multi-pass membrane protein</topology>
    </subcellularLocation>
</comment>
<feature type="transmembrane region" description="Helical" evidence="5">
    <location>
        <begin position="84"/>
        <end position="106"/>
    </location>
</feature>
<dbReference type="GO" id="GO:0005886">
    <property type="term" value="C:plasma membrane"/>
    <property type="evidence" value="ECO:0007669"/>
    <property type="project" value="UniProtKB-SubCell"/>
</dbReference>
<evidence type="ECO:0000256" key="1">
    <source>
        <dbReference type="ARBA" id="ARBA00004651"/>
    </source>
</evidence>
<evidence type="ECO:0000256" key="2">
    <source>
        <dbReference type="ARBA" id="ARBA00022692"/>
    </source>
</evidence>
<dbReference type="RefSeq" id="WP_182256285.1">
    <property type="nucleotide sequence ID" value="NZ_CP043732.1"/>
</dbReference>
<sequence>MNLFHERMRGFERRNFILIVLDGSLFAFAISFLSEATIIPAFVQTLTGSAALVGLVGATYALGRYLPQLVGAHLALGRARRKPALFWIVVAERIGILAIALTAQAVGLWDTGVVVVLFFLAFCAYAITTGLIGPVYGDFVAKALPRSRGWYYGMSQLLGGVLGFASALTAERLLSEWAFPVGNQIAFWLCFGLSFLSIPLVASLRDEAYPDVEPRRPLSRTLQSIPGLVAGDTAYRRFLGVRAILASATAGMGFVVVHGLAEGYISNAEAAVVAAVFILSQAAGGFLLSLLGNYRGWKSVIVMGGLLLTVSMTGALFAHDLVGVALVYAALGAANATTIIGDPNVSIELAPPSHTSIYLGTTSTLLAPFFVFGPLLGGAVAETTGYPVIFVVAGILAAVGFILSLFLPEPRKLRRGEARLVGQPGTTP</sequence>
<dbReference type="InterPro" id="IPR036259">
    <property type="entry name" value="MFS_trans_sf"/>
</dbReference>
<dbReference type="SUPFAM" id="SSF103473">
    <property type="entry name" value="MFS general substrate transporter"/>
    <property type="match status" value="1"/>
</dbReference>
<dbReference type="Pfam" id="PF07690">
    <property type="entry name" value="MFS_1"/>
    <property type="match status" value="1"/>
</dbReference>
<feature type="transmembrane region" description="Helical" evidence="5">
    <location>
        <begin position="325"/>
        <end position="345"/>
    </location>
</feature>
<dbReference type="PANTHER" id="PTHR23526">
    <property type="entry name" value="INTEGRAL MEMBRANE TRANSPORT PROTEIN-RELATED"/>
    <property type="match status" value="1"/>
</dbReference>
<dbReference type="InterPro" id="IPR011701">
    <property type="entry name" value="MFS"/>
</dbReference>
<keyword evidence="2 5" id="KW-0812">Transmembrane</keyword>
<evidence type="ECO:0000313" key="8">
    <source>
        <dbReference type="Proteomes" id="UP000515708"/>
    </source>
</evidence>
<evidence type="ECO:0000259" key="6">
    <source>
        <dbReference type="PROSITE" id="PS50850"/>
    </source>
</evidence>
<evidence type="ECO:0000256" key="4">
    <source>
        <dbReference type="ARBA" id="ARBA00023136"/>
    </source>
</evidence>
<feature type="domain" description="Major facilitator superfamily (MFS) profile" evidence="6">
    <location>
        <begin position="235"/>
        <end position="428"/>
    </location>
</feature>
<dbReference type="InterPro" id="IPR020846">
    <property type="entry name" value="MFS_dom"/>
</dbReference>
<dbReference type="EMBL" id="CP043732">
    <property type="protein sequence ID" value="QMU97123.1"/>
    <property type="molecule type" value="Genomic_DNA"/>
</dbReference>
<evidence type="ECO:0000313" key="7">
    <source>
        <dbReference type="EMBL" id="QMU97123.1"/>
    </source>
</evidence>
<reference evidence="7 8" key="1">
    <citation type="journal article" date="2020" name="Front. Microbiol.">
        <title>Design of Bacterial Strain-Specific qPCR Assays Using NGS Data and Publicly Available Resources and Its Application to Track Biocontrol Strains.</title>
        <authorList>
            <person name="Hernandez I."/>
            <person name="Sant C."/>
            <person name="Martinez R."/>
            <person name="Fernandez C."/>
        </authorList>
    </citation>
    <scope>NUCLEOTIDE SEQUENCE [LARGE SCALE GENOMIC DNA]</scope>
    <source>
        <strain evidence="7 8">B24</strain>
    </source>
</reference>
<dbReference type="AlphaFoldDB" id="A0A7D8AFM4"/>
<feature type="transmembrane region" description="Helical" evidence="5">
    <location>
        <begin position="39"/>
        <end position="63"/>
    </location>
</feature>
<organism evidence="7 8">
    <name type="scientific">Microbacterium esteraromaticum</name>
    <dbReference type="NCBI Taxonomy" id="57043"/>
    <lineage>
        <taxon>Bacteria</taxon>
        <taxon>Bacillati</taxon>
        <taxon>Actinomycetota</taxon>
        <taxon>Actinomycetes</taxon>
        <taxon>Micrococcales</taxon>
        <taxon>Microbacteriaceae</taxon>
        <taxon>Microbacterium</taxon>
    </lineage>
</organism>
<dbReference type="PANTHER" id="PTHR23526:SF1">
    <property type="entry name" value="MAJOR FACILITATOR SUPERFAMILY MFS_1"/>
    <property type="match status" value="1"/>
</dbReference>
<feature type="transmembrane region" description="Helical" evidence="5">
    <location>
        <begin position="271"/>
        <end position="292"/>
    </location>
</feature>
<feature type="transmembrane region" description="Helical" evidence="5">
    <location>
        <begin position="299"/>
        <end position="319"/>
    </location>
</feature>
<gene>
    <name evidence="7" type="ORF">FVO59_07695</name>
</gene>
<feature type="transmembrane region" description="Helical" evidence="5">
    <location>
        <begin position="149"/>
        <end position="170"/>
    </location>
</feature>